<dbReference type="OMA" id="AYRIGHY"/>
<sequence>MRAPSLLSVLATELYALKVGLSFALDASFLTLVVESDSLAAVQFLSKNEECLAPEGVLVTKIQRLLLALSSCFRLVPRTANTVAYRIGHYSLCAKELCFWLGDGPPWLLDGIRNDWSHFV</sequence>
<dbReference type="GO" id="GO:0003676">
    <property type="term" value="F:nucleic acid binding"/>
    <property type="evidence" value="ECO:0007669"/>
    <property type="project" value="InterPro"/>
</dbReference>
<dbReference type="PANTHER" id="PTHR47074:SF75">
    <property type="entry name" value="RNASE H TYPE-1 DOMAIN-CONTAINING PROTEIN"/>
    <property type="match status" value="1"/>
</dbReference>
<dbReference type="InterPro" id="IPR052929">
    <property type="entry name" value="RNase_H-like_EbsB-rel"/>
</dbReference>
<name>A0A5E4FLV2_PRUDU</name>
<accession>A0A5E4FLV2</accession>
<organism evidence="2 3">
    <name type="scientific">Prunus dulcis</name>
    <name type="common">Almond</name>
    <name type="synonym">Amygdalus dulcis</name>
    <dbReference type="NCBI Taxonomy" id="3755"/>
    <lineage>
        <taxon>Eukaryota</taxon>
        <taxon>Viridiplantae</taxon>
        <taxon>Streptophyta</taxon>
        <taxon>Embryophyta</taxon>
        <taxon>Tracheophyta</taxon>
        <taxon>Spermatophyta</taxon>
        <taxon>Magnoliopsida</taxon>
        <taxon>eudicotyledons</taxon>
        <taxon>Gunneridae</taxon>
        <taxon>Pentapetalae</taxon>
        <taxon>rosids</taxon>
        <taxon>fabids</taxon>
        <taxon>Rosales</taxon>
        <taxon>Rosaceae</taxon>
        <taxon>Amygdaloideae</taxon>
        <taxon>Amygdaleae</taxon>
        <taxon>Prunus</taxon>
    </lineage>
</organism>
<dbReference type="InParanoid" id="A0A5E4FLV2"/>
<proteinExistence type="predicted"/>
<reference evidence="3" key="1">
    <citation type="journal article" date="2020" name="Plant J.">
        <title>Transposons played a major role in the diversification between the closely related almond and peach genomes: results from the almond genome sequence.</title>
        <authorList>
            <person name="Alioto T."/>
            <person name="Alexiou K.G."/>
            <person name="Bardil A."/>
            <person name="Barteri F."/>
            <person name="Castanera R."/>
            <person name="Cruz F."/>
            <person name="Dhingra A."/>
            <person name="Duval H."/>
            <person name="Fernandez I Marti A."/>
            <person name="Frias L."/>
            <person name="Galan B."/>
            <person name="Garcia J.L."/>
            <person name="Howad W."/>
            <person name="Gomez-Garrido J."/>
            <person name="Gut M."/>
            <person name="Julca I."/>
            <person name="Morata J."/>
            <person name="Puigdomenech P."/>
            <person name="Ribeca P."/>
            <person name="Rubio Cabetas M.J."/>
            <person name="Vlasova A."/>
            <person name="Wirthensohn M."/>
            <person name="Garcia-Mas J."/>
            <person name="Gabaldon T."/>
            <person name="Casacuberta J.M."/>
            <person name="Arus P."/>
        </authorList>
    </citation>
    <scope>NUCLEOTIDE SEQUENCE [LARGE SCALE GENOMIC DNA]</scope>
    <source>
        <strain evidence="3">cv. Texas</strain>
    </source>
</reference>
<feature type="domain" description="RNase H type-1" evidence="1">
    <location>
        <begin position="7"/>
        <end position="86"/>
    </location>
</feature>
<dbReference type="Gramene" id="VVA28250">
    <property type="protein sequence ID" value="VVA28250"/>
    <property type="gene ID" value="Prudul26B021850"/>
</dbReference>
<gene>
    <name evidence="2" type="ORF">ALMOND_2B021850</name>
</gene>
<evidence type="ECO:0000313" key="3">
    <source>
        <dbReference type="Proteomes" id="UP000327085"/>
    </source>
</evidence>
<dbReference type="InterPro" id="IPR044730">
    <property type="entry name" value="RNase_H-like_dom_plant"/>
</dbReference>
<dbReference type="AlphaFoldDB" id="A0A5E4FLV2"/>
<dbReference type="PANTHER" id="PTHR47074">
    <property type="entry name" value="BNAC02G40300D PROTEIN"/>
    <property type="match status" value="1"/>
</dbReference>
<dbReference type="Pfam" id="PF13456">
    <property type="entry name" value="RVT_3"/>
    <property type="match status" value="1"/>
</dbReference>
<dbReference type="CDD" id="cd06222">
    <property type="entry name" value="RNase_H_like"/>
    <property type="match status" value="1"/>
</dbReference>
<evidence type="ECO:0000259" key="1">
    <source>
        <dbReference type="Pfam" id="PF13456"/>
    </source>
</evidence>
<dbReference type="InterPro" id="IPR002156">
    <property type="entry name" value="RNaseH_domain"/>
</dbReference>
<dbReference type="Proteomes" id="UP000327085">
    <property type="component" value="Chromosome 2"/>
</dbReference>
<dbReference type="EMBL" id="CABIKO010000137">
    <property type="protein sequence ID" value="VVA28250.1"/>
    <property type="molecule type" value="Genomic_DNA"/>
</dbReference>
<dbReference type="GO" id="GO:0004523">
    <property type="term" value="F:RNA-DNA hybrid ribonuclease activity"/>
    <property type="evidence" value="ECO:0007669"/>
    <property type="project" value="InterPro"/>
</dbReference>
<evidence type="ECO:0000313" key="2">
    <source>
        <dbReference type="EMBL" id="VVA28250.1"/>
    </source>
</evidence>
<protein>
    <submittedName>
        <fullName evidence="2">PREDICTED: reverse mRNAase</fullName>
    </submittedName>
</protein>